<gene>
    <name evidence="2" type="ORF">SAMN05880501_102219</name>
</gene>
<feature type="transmembrane region" description="Helical" evidence="1">
    <location>
        <begin position="7"/>
        <end position="27"/>
    </location>
</feature>
<evidence type="ECO:0000256" key="1">
    <source>
        <dbReference type="SAM" id="Phobius"/>
    </source>
</evidence>
<protein>
    <submittedName>
        <fullName evidence="2">Uncharacterized protein</fullName>
    </submittedName>
</protein>
<reference evidence="3" key="1">
    <citation type="submission" date="2017-08" db="EMBL/GenBank/DDBJ databases">
        <authorList>
            <person name="Varghese N."/>
            <person name="Submissions S."/>
        </authorList>
    </citation>
    <scope>NUCLEOTIDE SEQUENCE [LARGE SCALE GENOMIC DNA]</scope>
    <source>
        <strain evidence="3">JC22</strain>
    </source>
</reference>
<accession>A0A285RZ39</accession>
<dbReference type="RefSeq" id="WP_097072567.1">
    <property type="nucleotide sequence ID" value="NZ_OBMQ01000002.1"/>
</dbReference>
<organism evidence="2 3">
    <name type="scientific">Ureibacillus xyleni</name>
    <dbReference type="NCBI Taxonomy" id="614648"/>
    <lineage>
        <taxon>Bacteria</taxon>
        <taxon>Bacillati</taxon>
        <taxon>Bacillota</taxon>
        <taxon>Bacilli</taxon>
        <taxon>Bacillales</taxon>
        <taxon>Caryophanaceae</taxon>
        <taxon>Ureibacillus</taxon>
    </lineage>
</organism>
<sequence>MKSNELKWALAILLIIMLAYILPYTMLTDVAKWYGSFLIWTVLACIVIGINFFLTKDWK</sequence>
<feature type="transmembrane region" description="Helical" evidence="1">
    <location>
        <begin position="33"/>
        <end position="54"/>
    </location>
</feature>
<name>A0A285RZ39_9BACL</name>
<dbReference type="OrthoDB" id="1808939at2"/>
<dbReference type="Proteomes" id="UP000219636">
    <property type="component" value="Unassembled WGS sequence"/>
</dbReference>
<evidence type="ECO:0000313" key="2">
    <source>
        <dbReference type="EMBL" id="SOB99505.1"/>
    </source>
</evidence>
<proteinExistence type="predicted"/>
<evidence type="ECO:0000313" key="3">
    <source>
        <dbReference type="Proteomes" id="UP000219636"/>
    </source>
</evidence>
<keyword evidence="1" id="KW-0812">Transmembrane</keyword>
<keyword evidence="3" id="KW-1185">Reference proteome</keyword>
<keyword evidence="1" id="KW-1133">Transmembrane helix</keyword>
<dbReference type="AlphaFoldDB" id="A0A285RZ39"/>
<dbReference type="EMBL" id="OBMQ01000002">
    <property type="protein sequence ID" value="SOB99505.1"/>
    <property type="molecule type" value="Genomic_DNA"/>
</dbReference>
<keyword evidence="1" id="KW-0472">Membrane</keyword>